<dbReference type="InterPro" id="IPR010827">
    <property type="entry name" value="BamA/TamA_POTRA"/>
</dbReference>
<evidence type="ECO:0000256" key="4">
    <source>
        <dbReference type="ARBA" id="ARBA00023136"/>
    </source>
</evidence>
<dbReference type="GO" id="GO:0019867">
    <property type="term" value="C:outer membrane"/>
    <property type="evidence" value="ECO:0007669"/>
    <property type="project" value="InterPro"/>
</dbReference>
<dbReference type="PANTHER" id="PTHR12815">
    <property type="entry name" value="SORTING AND ASSEMBLY MACHINERY SAMM50 PROTEIN FAMILY MEMBER"/>
    <property type="match status" value="1"/>
</dbReference>
<proteinExistence type="predicted"/>
<feature type="transmembrane region" description="Helical" evidence="6">
    <location>
        <begin position="81"/>
        <end position="101"/>
    </location>
</feature>
<comment type="subcellular location">
    <subcellularLocation>
        <location evidence="1">Membrane</location>
    </subcellularLocation>
</comment>
<organism evidence="8 9">
    <name type="scientific">Gimesia alba</name>
    <dbReference type="NCBI Taxonomy" id="2527973"/>
    <lineage>
        <taxon>Bacteria</taxon>
        <taxon>Pseudomonadati</taxon>
        <taxon>Planctomycetota</taxon>
        <taxon>Planctomycetia</taxon>
        <taxon>Planctomycetales</taxon>
        <taxon>Planctomycetaceae</taxon>
        <taxon>Gimesia</taxon>
    </lineage>
</organism>
<feature type="domain" description="POTRA" evidence="7">
    <location>
        <begin position="303"/>
        <end position="389"/>
    </location>
</feature>
<dbReference type="PROSITE" id="PS51779">
    <property type="entry name" value="POTRA"/>
    <property type="match status" value="4"/>
</dbReference>
<dbReference type="Gene3D" id="2.40.160.50">
    <property type="entry name" value="membrane protein fhac: a member of the omp85/tpsb transporter family"/>
    <property type="match status" value="1"/>
</dbReference>
<evidence type="ECO:0000256" key="2">
    <source>
        <dbReference type="ARBA" id="ARBA00022692"/>
    </source>
</evidence>
<evidence type="ECO:0000313" key="8">
    <source>
        <dbReference type="EMBL" id="QDT41138.1"/>
    </source>
</evidence>
<evidence type="ECO:0000256" key="6">
    <source>
        <dbReference type="SAM" id="Phobius"/>
    </source>
</evidence>
<protein>
    <submittedName>
        <fullName evidence="8">Outer membrane protein assembly factor BamA</fullName>
    </submittedName>
</protein>
<dbReference type="Gene3D" id="3.10.20.310">
    <property type="entry name" value="membrane protein fhac"/>
    <property type="match status" value="5"/>
</dbReference>
<feature type="domain" description="POTRA" evidence="7">
    <location>
        <begin position="152"/>
        <end position="223"/>
    </location>
</feature>
<dbReference type="PANTHER" id="PTHR12815:SF47">
    <property type="entry name" value="TRANSLOCATION AND ASSEMBLY MODULE SUBUNIT TAMA"/>
    <property type="match status" value="1"/>
</dbReference>
<name>A0A517RB82_9PLAN</name>
<feature type="domain" description="POTRA" evidence="7">
    <location>
        <begin position="224"/>
        <end position="300"/>
    </location>
</feature>
<dbReference type="Pfam" id="PF01103">
    <property type="entry name" value="Omp85"/>
    <property type="match status" value="1"/>
</dbReference>
<dbReference type="InterPro" id="IPR034746">
    <property type="entry name" value="POTRA"/>
</dbReference>
<accession>A0A517RB82</accession>
<dbReference type="Proteomes" id="UP000317171">
    <property type="component" value="Chromosome"/>
</dbReference>
<evidence type="ECO:0000256" key="1">
    <source>
        <dbReference type="ARBA" id="ARBA00004370"/>
    </source>
</evidence>
<evidence type="ECO:0000259" key="7">
    <source>
        <dbReference type="PROSITE" id="PS51779"/>
    </source>
</evidence>
<keyword evidence="2 6" id="KW-0812">Transmembrane</keyword>
<feature type="transmembrane region" description="Helical" evidence="6">
    <location>
        <begin position="113"/>
        <end position="140"/>
    </location>
</feature>
<keyword evidence="3" id="KW-0732">Signal</keyword>
<feature type="domain" description="POTRA" evidence="7">
    <location>
        <begin position="392"/>
        <end position="470"/>
    </location>
</feature>
<dbReference type="AlphaFoldDB" id="A0A517RB82"/>
<evidence type="ECO:0000256" key="5">
    <source>
        <dbReference type="ARBA" id="ARBA00023237"/>
    </source>
</evidence>
<dbReference type="EMBL" id="CP036269">
    <property type="protein sequence ID" value="QDT41138.1"/>
    <property type="molecule type" value="Genomic_DNA"/>
</dbReference>
<dbReference type="Pfam" id="PF07244">
    <property type="entry name" value="POTRA"/>
    <property type="match status" value="4"/>
</dbReference>
<evidence type="ECO:0000256" key="3">
    <source>
        <dbReference type="ARBA" id="ARBA00022729"/>
    </source>
</evidence>
<gene>
    <name evidence="8" type="primary">bamA</name>
    <name evidence="8" type="ORF">Pan241w_11980</name>
</gene>
<reference evidence="8 9" key="1">
    <citation type="submission" date="2019-02" db="EMBL/GenBank/DDBJ databases">
        <title>Deep-cultivation of Planctomycetes and their phenomic and genomic characterization uncovers novel biology.</title>
        <authorList>
            <person name="Wiegand S."/>
            <person name="Jogler M."/>
            <person name="Boedeker C."/>
            <person name="Pinto D."/>
            <person name="Vollmers J."/>
            <person name="Rivas-Marin E."/>
            <person name="Kohn T."/>
            <person name="Peeters S.H."/>
            <person name="Heuer A."/>
            <person name="Rast P."/>
            <person name="Oberbeckmann S."/>
            <person name="Bunk B."/>
            <person name="Jeske O."/>
            <person name="Meyerdierks A."/>
            <person name="Storesund J.E."/>
            <person name="Kallscheuer N."/>
            <person name="Luecker S."/>
            <person name="Lage O.M."/>
            <person name="Pohl T."/>
            <person name="Merkel B.J."/>
            <person name="Hornburger P."/>
            <person name="Mueller R.-W."/>
            <person name="Bruemmer F."/>
            <person name="Labrenz M."/>
            <person name="Spormann A.M."/>
            <person name="Op den Camp H."/>
            <person name="Overmann J."/>
            <person name="Amann R."/>
            <person name="Jetten M.S.M."/>
            <person name="Mascher T."/>
            <person name="Medema M.H."/>
            <person name="Devos D.P."/>
            <person name="Kaster A.-K."/>
            <person name="Ovreas L."/>
            <person name="Rohde M."/>
            <person name="Galperin M.Y."/>
            <person name="Jogler C."/>
        </authorList>
    </citation>
    <scope>NUCLEOTIDE SEQUENCE [LARGE SCALE GENOMIC DNA]</scope>
    <source>
        <strain evidence="8 9">Pan241w</strain>
    </source>
</reference>
<keyword evidence="4 6" id="KW-0472">Membrane</keyword>
<dbReference type="InterPro" id="IPR039910">
    <property type="entry name" value="D15-like"/>
</dbReference>
<dbReference type="KEGG" id="gaz:Pan241w_11980"/>
<evidence type="ECO:0000313" key="9">
    <source>
        <dbReference type="Proteomes" id="UP000317171"/>
    </source>
</evidence>
<keyword evidence="5" id="KW-0998">Cell outer membrane</keyword>
<dbReference type="InterPro" id="IPR000184">
    <property type="entry name" value="Bac_surfAg_D15"/>
</dbReference>
<keyword evidence="9" id="KW-1185">Reference proteome</keyword>
<keyword evidence="6" id="KW-1133">Transmembrane helix</keyword>
<sequence length="976" mass="109513">MGNSCNSYTQISGAAYFFQSMSANLIVIEKLVLRLFSIFVISTQPTFYQRVTFLSYTPFSHILPEITGPLKKRIPTCHIKVNLISFLAKITIGLAMIRGVLSDTRCGSAFRWAFSLILVQIILFGACSNGIAPVLSSAFAQEKEQRSISLNDPLFDIRVEGNESIPALAILQKTKIQRGRPATRDQVLEDVRLLFATRWFSSVQPVYRKTEQGLVLIFKVKERPIVEKVEFRGNKKVKTKRLAATTGLKVGSPFDVSANLESVHRLKQLYVERGYRFVEINLSKGGDPNDREVIFEIKEGPKVVVSGIKFRGNKFVSSGVLKTKLLTKKAPLGLSVLGGKYDPSTVEDDLVALKQYYNSLGFFDVKIDEKVGYNKGRSRVQIEYTVNEGKRYKVRDILIEGNRIFSEDEIRDDIKLASGEFFNSRALSTDVEKLTAKYGERGHLFAKVNPVPRFLEAPGEVDLVYQINEDKPWRIRKITPHISGDNPRTKSSVLTNPLLVAPGDLANPRLIAKSKRRIEGGKVFQAGPQQGPRINIKRVDPQKELAAMRKDDVVRGQNHEREQNQVSRRNRYQAPLKTLSGQEEVFRAQNYDNGIPEALNPLFGNSPLGDPMGTEFPQQQPGWVDLDVYASESRTGRLMFGVGVNSDAGVVGSIVLQEENFDILRPPRSFEDILDGTAWRGGGQRFRAEAVPGDQVSRYLVNWTDPYFLDTNFSLGVSGFYFTRFYTDWDEERVGMRLSLGRQLTQEWSINGQFRLENVDLRNPRTPTPAIVQQSVGNNLLNTFRLAATHDTRDAAFLPAEGHILEFAAEQAVGDFDYSRLETNASQYFTIYKRPDGGGRHILSLSASLGWTDSDTPVFERYYAGGFQTFRGFEFRGVTPRENGVAVGGRWSFLGSAQYMVPITADEMIQMVFFSDFGTVEDHVSLDQFRVSVGAGLRLTVPAMGPVPVALDFSVPLAKESFDETQVFSFYVGFTR</sequence>